<dbReference type="Gene3D" id="3.40.630.30">
    <property type="match status" value="1"/>
</dbReference>
<proteinExistence type="predicted"/>
<dbReference type="InterPro" id="IPR000182">
    <property type="entry name" value="GNAT_dom"/>
</dbReference>
<dbReference type="PROSITE" id="PS51186">
    <property type="entry name" value="GNAT"/>
    <property type="match status" value="1"/>
</dbReference>
<feature type="domain" description="N-acetyltransferase" evidence="1">
    <location>
        <begin position="5"/>
        <end position="154"/>
    </location>
</feature>
<evidence type="ECO:0000313" key="2">
    <source>
        <dbReference type="EMBL" id="UYP46388.1"/>
    </source>
</evidence>
<dbReference type="PANTHER" id="PTHR13355">
    <property type="entry name" value="GLUCOSAMINE 6-PHOSPHATE N-ACETYLTRANSFERASE"/>
    <property type="match status" value="1"/>
</dbReference>
<dbReference type="InterPro" id="IPR016181">
    <property type="entry name" value="Acyl_CoA_acyltransferase"/>
</dbReference>
<protein>
    <recommendedName>
        <fullName evidence="1">N-acetyltransferase domain-containing protein</fullName>
    </recommendedName>
</protein>
<dbReference type="Pfam" id="PF00583">
    <property type="entry name" value="Acetyltransf_1"/>
    <property type="match status" value="1"/>
</dbReference>
<name>A0ABY6HSA5_9ARCH</name>
<evidence type="ECO:0000313" key="3">
    <source>
        <dbReference type="Proteomes" id="UP001208689"/>
    </source>
</evidence>
<dbReference type="InterPro" id="IPR039143">
    <property type="entry name" value="GNPNAT1-like"/>
</dbReference>
<gene>
    <name evidence="2" type="ORF">NEF87_002673</name>
</gene>
<dbReference type="SUPFAM" id="SSF55729">
    <property type="entry name" value="Acyl-CoA N-acyltransferases (Nat)"/>
    <property type="match status" value="1"/>
</dbReference>
<dbReference type="PANTHER" id="PTHR13355:SF11">
    <property type="entry name" value="GLUCOSAMINE 6-PHOSPHATE N-ACETYLTRANSFERASE"/>
    <property type="match status" value="1"/>
</dbReference>
<keyword evidence="3" id="KW-1185">Reference proteome</keyword>
<dbReference type="CDD" id="cd04301">
    <property type="entry name" value="NAT_SF"/>
    <property type="match status" value="1"/>
</dbReference>
<sequence>MTNPAVVRKINPDELDQLLELYSYFPSNVEPLPSPDIIQVTWNSIMVNPHLHYFVVEYDNKLVSTCNLAIIPNLTHGVRPLGLIENVVTAKAYENHGFGQKVLHYAKKWAKKHRCHKVVLLTGSKQPRTLKFYEKAGFQRGIKTGFVSTLDDVV</sequence>
<dbReference type="Proteomes" id="UP001208689">
    <property type="component" value="Chromosome"/>
</dbReference>
<organism evidence="2 3">
    <name type="scientific">Candidatus Lokiarchaeum ossiferum</name>
    <dbReference type="NCBI Taxonomy" id="2951803"/>
    <lineage>
        <taxon>Archaea</taxon>
        <taxon>Promethearchaeati</taxon>
        <taxon>Promethearchaeota</taxon>
        <taxon>Promethearchaeia</taxon>
        <taxon>Promethearchaeales</taxon>
        <taxon>Promethearchaeaceae</taxon>
        <taxon>Candidatus Lokiarchaeum</taxon>
    </lineage>
</organism>
<accession>A0ABY6HSA5</accession>
<dbReference type="EMBL" id="CP104013">
    <property type="protein sequence ID" value="UYP46388.1"/>
    <property type="molecule type" value="Genomic_DNA"/>
</dbReference>
<reference evidence="2" key="1">
    <citation type="submission" date="2022-09" db="EMBL/GenBank/DDBJ databases">
        <title>Actin cytoskeleton and complex cell architecture in an #Asgard archaeon.</title>
        <authorList>
            <person name="Ponce Toledo R.I."/>
            <person name="Schleper C."/>
            <person name="Rodrigues Oliveira T."/>
            <person name="Wollweber F."/>
            <person name="Xu J."/>
            <person name="Rittmann S."/>
            <person name="Klingl A."/>
            <person name="Pilhofer M."/>
        </authorList>
    </citation>
    <scope>NUCLEOTIDE SEQUENCE</scope>
    <source>
        <strain evidence="2">B-35</strain>
    </source>
</reference>
<evidence type="ECO:0000259" key="1">
    <source>
        <dbReference type="PROSITE" id="PS51186"/>
    </source>
</evidence>